<keyword evidence="5" id="KW-0227">DNA damage</keyword>
<dbReference type="SUPFAM" id="SSF81624">
    <property type="entry name" value="N-terminal domain of MutM-like DNA repair proteins"/>
    <property type="match status" value="1"/>
</dbReference>
<dbReference type="GO" id="GO:0000703">
    <property type="term" value="F:oxidized pyrimidine nucleobase lesion DNA N-glycosylase activity"/>
    <property type="evidence" value="ECO:0007669"/>
    <property type="project" value="TreeGrafter"/>
</dbReference>
<dbReference type="GO" id="GO:0140078">
    <property type="term" value="F:class I DNA-(apurinic or apyrimidinic site) endonuclease activity"/>
    <property type="evidence" value="ECO:0007669"/>
    <property type="project" value="UniProtKB-EC"/>
</dbReference>
<keyword evidence="7" id="KW-0378">Hydrolase</keyword>
<dbReference type="InterPro" id="IPR015886">
    <property type="entry name" value="H2TH_FPG"/>
</dbReference>
<evidence type="ECO:0000256" key="2">
    <source>
        <dbReference type="ARBA" id="ARBA00009409"/>
    </source>
</evidence>
<evidence type="ECO:0000256" key="9">
    <source>
        <dbReference type="ARBA" id="ARBA00023125"/>
    </source>
</evidence>
<dbReference type="Gene3D" id="1.10.8.50">
    <property type="match status" value="1"/>
</dbReference>
<keyword evidence="18" id="KW-1185">Reference proteome</keyword>
<evidence type="ECO:0000256" key="11">
    <source>
        <dbReference type="ARBA" id="ARBA00023239"/>
    </source>
</evidence>
<dbReference type="GO" id="GO:0008270">
    <property type="term" value="F:zinc ion binding"/>
    <property type="evidence" value="ECO:0007669"/>
    <property type="project" value="UniProtKB-KW"/>
</dbReference>
<organism evidence="17 18">
    <name type="scientific">Phormidium tenue NIES-30</name>
    <dbReference type="NCBI Taxonomy" id="549789"/>
    <lineage>
        <taxon>Bacteria</taxon>
        <taxon>Bacillati</taxon>
        <taxon>Cyanobacteriota</taxon>
        <taxon>Cyanophyceae</taxon>
        <taxon>Oscillatoriophycideae</taxon>
        <taxon>Oscillatoriales</taxon>
        <taxon>Oscillatoriaceae</taxon>
        <taxon>Phormidium</taxon>
    </lineage>
</organism>
<feature type="domain" description="FPG-type" evidence="15">
    <location>
        <begin position="238"/>
        <end position="272"/>
    </location>
</feature>
<dbReference type="GO" id="GO:0003684">
    <property type="term" value="F:damaged DNA binding"/>
    <property type="evidence" value="ECO:0007669"/>
    <property type="project" value="InterPro"/>
</dbReference>
<evidence type="ECO:0000256" key="5">
    <source>
        <dbReference type="ARBA" id="ARBA00022763"/>
    </source>
</evidence>
<evidence type="ECO:0000259" key="15">
    <source>
        <dbReference type="PROSITE" id="PS51066"/>
    </source>
</evidence>
<evidence type="ECO:0000256" key="4">
    <source>
        <dbReference type="ARBA" id="ARBA00022723"/>
    </source>
</evidence>
<evidence type="ECO:0000313" key="17">
    <source>
        <dbReference type="EMBL" id="OKH47487.1"/>
    </source>
</evidence>
<evidence type="ECO:0000256" key="1">
    <source>
        <dbReference type="ARBA" id="ARBA00001947"/>
    </source>
</evidence>
<dbReference type="STRING" id="549789.NIES30_13585"/>
<dbReference type="NCBIfam" id="NF007763">
    <property type="entry name" value="PRK10445.1"/>
    <property type="match status" value="1"/>
</dbReference>
<evidence type="ECO:0000256" key="13">
    <source>
        <dbReference type="ARBA" id="ARBA00023295"/>
    </source>
</evidence>
<keyword evidence="4" id="KW-0479">Metal-binding</keyword>
<dbReference type="PROSITE" id="PS51068">
    <property type="entry name" value="FPG_CAT"/>
    <property type="match status" value="1"/>
</dbReference>
<dbReference type="GO" id="GO:0006284">
    <property type="term" value="P:base-excision repair"/>
    <property type="evidence" value="ECO:0007669"/>
    <property type="project" value="InterPro"/>
</dbReference>
<evidence type="ECO:0000256" key="10">
    <source>
        <dbReference type="ARBA" id="ARBA00023204"/>
    </source>
</evidence>
<evidence type="ECO:0000256" key="8">
    <source>
        <dbReference type="ARBA" id="ARBA00022833"/>
    </source>
</evidence>
<dbReference type="InterPro" id="IPR035937">
    <property type="entry name" value="FPG_N"/>
</dbReference>
<keyword evidence="8" id="KW-0862">Zinc</keyword>
<dbReference type="RefSeq" id="WP_073608964.1">
    <property type="nucleotide sequence ID" value="NZ_MRCG01000009.1"/>
</dbReference>
<keyword evidence="10" id="KW-0234">DNA repair</keyword>
<keyword evidence="12" id="KW-0511">Multifunctional enzyme</keyword>
<name>A0A1U7J4K0_9CYAN</name>
<dbReference type="PANTHER" id="PTHR42697:SF1">
    <property type="entry name" value="ENDONUCLEASE 8"/>
    <property type="match status" value="1"/>
</dbReference>
<evidence type="ECO:0000256" key="12">
    <source>
        <dbReference type="ARBA" id="ARBA00023268"/>
    </source>
</evidence>
<proteinExistence type="inferred from homology"/>
<dbReference type="Pfam" id="PF01149">
    <property type="entry name" value="Fapy_DNA_glyco"/>
    <property type="match status" value="1"/>
</dbReference>
<protein>
    <recommendedName>
        <fullName evidence="3">DNA-(apurinic or apyrimidinic site) lyase</fullName>
        <ecNumber evidence="3">4.2.99.18</ecNumber>
    </recommendedName>
</protein>
<evidence type="ECO:0000256" key="14">
    <source>
        <dbReference type="PROSITE-ProRule" id="PRU00391"/>
    </source>
</evidence>
<accession>A0A1U7J4K0</accession>
<dbReference type="AlphaFoldDB" id="A0A1U7J4K0"/>
<sequence>MPEGPEIRRAADKLHRAIAGNIVTDVFFAFDHLKPYEEELIGRTVTAVKPYGKAMVTSFDNGLGVYSHNQLYGIWVICKPNAVPASRRQLRFAVHTPNRWALLYSASDIEVLPEEAVLTHPYIARLGPDTLDTALVPDEVAERTLSVPFRRRQFATLLLDQGFLGGIGNYLRTEILYVAGIHPSQRPVDCTPTQIAAFAEAALALPQQSYRHNGITNDLALATHLKQTGYRRRDYRHWAFGRQGKPCHRCGDTIAKIMIGGRRCYVCPQCQTVND</sequence>
<comment type="cofactor">
    <cofactor evidence="1">
        <name>Zn(2+)</name>
        <dbReference type="ChEBI" id="CHEBI:29105"/>
    </cofactor>
</comment>
<dbReference type="OrthoDB" id="9800855at2"/>
<comment type="caution">
    <text evidence="17">The sequence shown here is derived from an EMBL/GenBank/DDBJ whole genome shotgun (WGS) entry which is preliminary data.</text>
</comment>
<dbReference type="InterPro" id="IPR010663">
    <property type="entry name" value="Znf_FPG/IleRS"/>
</dbReference>
<dbReference type="Pfam" id="PF06831">
    <property type="entry name" value="H2TH"/>
    <property type="match status" value="1"/>
</dbReference>
<dbReference type="EMBL" id="MRCG01000009">
    <property type="protein sequence ID" value="OKH47487.1"/>
    <property type="molecule type" value="Genomic_DNA"/>
</dbReference>
<gene>
    <name evidence="17" type="ORF">NIES30_13585</name>
</gene>
<feature type="domain" description="Formamidopyrimidine-DNA glycosylase catalytic" evidence="16">
    <location>
        <begin position="2"/>
        <end position="93"/>
    </location>
</feature>
<dbReference type="SMART" id="SM01232">
    <property type="entry name" value="H2TH"/>
    <property type="match status" value="1"/>
</dbReference>
<dbReference type="SUPFAM" id="SSF57716">
    <property type="entry name" value="Glucocorticoid receptor-like (DNA-binding domain)"/>
    <property type="match status" value="1"/>
</dbReference>
<keyword evidence="6 14" id="KW-0863">Zinc-finger</keyword>
<keyword evidence="9" id="KW-0238">DNA-binding</keyword>
<dbReference type="EC" id="4.2.99.18" evidence="3"/>
<dbReference type="InterPro" id="IPR000214">
    <property type="entry name" value="Znf_DNA_glyclase/AP_lyase"/>
</dbReference>
<dbReference type="Proteomes" id="UP000185557">
    <property type="component" value="Unassembled WGS sequence"/>
</dbReference>
<keyword evidence="13" id="KW-0326">Glycosidase</keyword>
<dbReference type="InterPro" id="IPR010979">
    <property type="entry name" value="Ribosomal_uS13-like_H2TH"/>
</dbReference>
<keyword evidence="11" id="KW-0456">Lyase</keyword>
<dbReference type="SMART" id="SM00898">
    <property type="entry name" value="Fapy_DNA_glyco"/>
    <property type="match status" value="1"/>
</dbReference>
<dbReference type="PANTHER" id="PTHR42697">
    <property type="entry name" value="ENDONUCLEASE 8"/>
    <property type="match status" value="1"/>
</dbReference>
<evidence type="ECO:0000256" key="7">
    <source>
        <dbReference type="ARBA" id="ARBA00022801"/>
    </source>
</evidence>
<dbReference type="Pfam" id="PF06827">
    <property type="entry name" value="zf-FPG_IleRS"/>
    <property type="match status" value="1"/>
</dbReference>
<dbReference type="InterPro" id="IPR012319">
    <property type="entry name" value="FPG_cat"/>
</dbReference>
<comment type="similarity">
    <text evidence="2">Belongs to the FPG family.</text>
</comment>
<reference evidence="17 18" key="1">
    <citation type="submission" date="2016-11" db="EMBL/GenBank/DDBJ databases">
        <title>Draft Genome Sequences of Nine Cyanobacterial Strains from Diverse Habitats.</title>
        <authorList>
            <person name="Zhu T."/>
            <person name="Hou S."/>
            <person name="Lu X."/>
            <person name="Hess W.R."/>
        </authorList>
    </citation>
    <scope>NUCLEOTIDE SEQUENCE [LARGE SCALE GENOMIC DNA]</scope>
    <source>
        <strain evidence="17 18">NIES-30</strain>
    </source>
</reference>
<evidence type="ECO:0000259" key="16">
    <source>
        <dbReference type="PROSITE" id="PS51068"/>
    </source>
</evidence>
<evidence type="ECO:0000313" key="18">
    <source>
        <dbReference type="Proteomes" id="UP000185557"/>
    </source>
</evidence>
<dbReference type="SUPFAM" id="SSF46946">
    <property type="entry name" value="S13-like H2TH domain"/>
    <property type="match status" value="1"/>
</dbReference>
<dbReference type="Gene3D" id="3.20.190.10">
    <property type="entry name" value="MutM-like, N-terminal"/>
    <property type="match status" value="1"/>
</dbReference>
<evidence type="ECO:0000256" key="6">
    <source>
        <dbReference type="ARBA" id="ARBA00022771"/>
    </source>
</evidence>
<evidence type="ECO:0000256" key="3">
    <source>
        <dbReference type="ARBA" id="ARBA00012720"/>
    </source>
</evidence>
<dbReference type="PROSITE" id="PS51066">
    <property type="entry name" value="ZF_FPG_2"/>
    <property type="match status" value="1"/>
</dbReference>